<evidence type="ECO:0000313" key="2">
    <source>
        <dbReference type="Proteomes" id="UP000094669"/>
    </source>
</evidence>
<name>A0ABX4YFI6_9LEPT</name>
<sequence length="197" mass="22223">MLEEVRTMLLTLFSFDKRRPLFLLRWLTRLVERNVQPVLILPKGSLSLEDGLKLGKLLSDFSRPSVPILLGFAESLVQAEAFCKEVKKGKLGQTVPRVLPVLLNATRLKSDAEGKDFSDQLEGLEKDWDNSFPLTCFIEVGRDPSHLSEASGRTFLFEISSLVAEVGFGKLRLLKKEENFSSPIEWTSEVLSSLRLE</sequence>
<dbReference type="Proteomes" id="UP000094669">
    <property type="component" value="Unassembled WGS sequence"/>
</dbReference>
<comment type="caution">
    <text evidence="1">The sequence shown here is derived from an EMBL/GenBank/DDBJ whole genome shotgun (WGS) entry which is preliminary data.</text>
</comment>
<evidence type="ECO:0000313" key="1">
    <source>
        <dbReference type="EMBL" id="PNV74020.1"/>
    </source>
</evidence>
<accession>A0ABX4YFI6</accession>
<reference evidence="1" key="1">
    <citation type="submission" date="2018-01" db="EMBL/GenBank/DDBJ databases">
        <title>Genomic characterization of Leptospira inadai serogroup Lyme isolated from captured rat in Brazil and comparative analysis with human reference strain.</title>
        <authorList>
            <person name="Moreno L.Z."/>
            <person name="Loureiro A.P."/>
            <person name="Miraglia F."/>
            <person name="Kremer F.S."/>
            <person name="Eslabao M.R."/>
            <person name="Dellagostin O.A."/>
            <person name="Lilenbaum W."/>
            <person name="Moreno A.M."/>
        </authorList>
    </citation>
    <scope>NUCLEOTIDE SEQUENCE [LARGE SCALE GENOMIC DNA]</scope>
    <source>
        <strain evidence="1">M34/99</strain>
    </source>
</reference>
<protein>
    <submittedName>
        <fullName evidence="1">Uncharacterized protein</fullName>
    </submittedName>
</protein>
<dbReference type="EMBL" id="MCRM02000019">
    <property type="protein sequence ID" value="PNV74020.1"/>
    <property type="molecule type" value="Genomic_DNA"/>
</dbReference>
<proteinExistence type="predicted"/>
<organism evidence="1 2">
    <name type="scientific">Leptospira inadai serovar Lyme</name>
    <dbReference type="NCBI Taxonomy" id="293084"/>
    <lineage>
        <taxon>Bacteria</taxon>
        <taxon>Pseudomonadati</taxon>
        <taxon>Spirochaetota</taxon>
        <taxon>Spirochaetia</taxon>
        <taxon>Leptospirales</taxon>
        <taxon>Leptospiraceae</taxon>
        <taxon>Leptospira</taxon>
    </lineage>
</organism>
<gene>
    <name evidence="1" type="ORF">BES34_015830</name>
</gene>
<keyword evidence="2" id="KW-1185">Reference proteome</keyword>